<dbReference type="Pfam" id="PF02913">
    <property type="entry name" value="FAD-oxidase_C"/>
    <property type="match status" value="1"/>
</dbReference>
<dbReference type="Pfam" id="PF01565">
    <property type="entry name" value="FAD_binding_4"/>
    <property type="match status" value="1"/>
</dbReference>
<feature type="domain" description="FAD-binding PCMH-type" evidence="5">
    <location>
        <begin position="31"/>
        <end position="212"/>
    </location>
</feature>
<reference evidence="7" key="1">
    <citation type="journal article" date="2019" name="Int. J. Syst. Evol. Microbiol.">
        <title>The Global Catalogue of Microorganisms (GCM) 10K type strain sequencing project: providing services to taxonomists for standard genome sequencing and annotation.</title>
        <authorList>
            <consortium name="The Broad Institute Genomics Platform"/>
            <consortium name="The Broad Institute Genome Sequencing Center for Infectious Disease"/>
            <person name="Wu L."/>
            <person name="Ma J."/>
        </authorList>
    </citation>
    <scope>NUCLEOTIDE SEQUENCE [LARGE SCALE GENOMIC DNA]</scope>
    <source>
        <strain evidence="7">WYCCWR 12678</strain>
    </source>
</reference>
<dbReference type="InterPro" id="IPR004113">
    <property type="entry name" value="FAD-bd_oxidored_4_C"/>
</dbReference>
<keyword evidence="2" id="KW-0285">Flavoprotein</keyword>
<keyword evidence="4" id="KW-0560">Oxidoreductase</keyword>
<comment type="caution">
    <text evidence="6">The sequence shown here is derived from an EMBL/GenBank/DDBJ whole genome shotgun (WGS) entry which is preliminary data.</text>
</comment>
<evidence type="ECO:0000256" key="2">
    <source>
        <dbReference type="ARBA" id="ARBA00022630"/>
    </source>
</evidence>
<dbReference type="InterPro" id="IPR016166">
    <property type="entry name" value="FAD-bd_PCMH"/>
</dbReference>
<dbReference type="EMBL" id="JBHSHC010000158">
    <property type="protein sequence ID" value="MFC4770308.1"/>
    <property type="molecule type" value="Genomic_DNA"/>
</dbReference>
<evidence type="ECO:0000313" key="6">
    <source>
        <dbReference type="EMBL" id="MFC4770308.1"/>
    </source>
</evidence>
<sequence>MKDFLQTRAELQDLIGGEFVSECPEELLNKLGVPDADLLLVKPGSEQEVSAVLKYANMHGLSVIPIGNGQQLHIGAMPRHADILLSSQRLAGIVEHSAGDLTMTVRAGTPFSEVQEFLKLSGQFVPVTPPTLSGSTIGGLVATAANGPERVLYGSWRDIVIGLRVVYPNGEVIRSGGKVVKNVAGYDMNKLFVGSQGTLAFITEVTLKLRPYPKHRELILAASARPGELIELAERILASECVPSALELIRTTEGGTVSYHLAVGSDEVESAAKYQADRILEMAEQVSRGIVFTTLVNDEVEQFWLEYRSKWGQTDPEVLSVRAGFPIPRMTVLLDLYEKEASSRGVEIQYSASLGTATLRIQLKDNEMEAPQAATRLHQTTSVLRELAEANGGYLVIEHASPNLKQDLGVWGTVRGGLSLMKGIKQTVDPNGILSPGRFVGGI</sequence>
<dbReference type="PANTHER" id="PTHR11748">
    <property type="entry name" value="D-LACTATE DEHYDROGENASE"/>
    <property type="match status" value="1"/>
</dbReference>
<dbReference type="Gene3D" id="1.10.45.10">
    <property type="entry name" value="Vanillyl-alcohol Oxidase, Chain A, domain 4"/>
    <property type="match status" value="1"/>
</dbReference>
<dbReference type="Gene3D" id="3.30.465.10">
    <property type="match status" value="1"/>
</dbReference>
<evidence type="ECO:0000256" key="4">
    <source>
        <dbReference type="ARBA" id="ARBA00023002"/>
    </source>
</evidence>
<evidence type="ECO:0000256" key="3">
    <source>
        <dbReference type="ARBA" id="ARBA00022827"/>
    </source>
</evidence>
<gene>
    <name evidence="6" type="ORF">ACFO8Q_23810</name>
</gene>
<organism evidence="6 7">
    <name type="scientific">Effusibacillus consociatus</name>
    <dbReference type="NCBI Taxonomy" id="1117041"/>
    <lineage>
        <taxon>Bacteria</taxon>
        <taxon>Bacillati</taxon>
        <taxon>Bacillota</taxon>
        <taxon>Bacilli</taxon>
        <taxon>Bacillales</taxon>
        <taxon>Alicyclobacillaceae</taxon>
        <taxon>Effusibacillus</taxon>
    </lineage>
</organism>
<keyword evidence="7" id="KW-1185">Reference proteome</keyword>
<dbReference type="InterPro" id="IPR016164">
    <property type="entry name" value="FAD-linked_Oxase-like_C"/>
</dbReference>
<proteinExistence type="predicted"/>
<dbReference type="InterPro" id="IPR016171">
    <property type="entry name" value="Vanillyl_alc_oxidase_C-sub2"/>
</dbReference>
<name>A0ABV9Q8T5_9BACL</name>
<accession>A0ABV9Q8T5</accession>
<dbReference type="PANTHER" id="PTHR11748:SF103">
    <property type="entry name" value="GLYCOLATE OXIDASE SUBUNIT GLCE"/>
    <property type="match status" value="1"/>
</dbReference>
<dbReference type="InterPro" id="IPR016169">
    <property type="entry name" value="FAD-bd_PCMH_sub2"/>
</dbReference>
<dbReference type="PROSITE" id="PS51387">
    <property type="entry name" value="FAD_PCMH"/>
    <property type="match status" value="1"/>
</dbReference>
<protein>
    <submittedName>
        <fullName evidence="6">FAD-binding oxidoreductase</fullName>
    </submittedName>
</protein>
<dbReference type="InterPro" id="IPR006094">
    <property type="entry name" value="Oxid_FAD_bind_N"/>
</dbReference>
<dbReference type="InterPro" id="IPR036318">
    <property type="entry name" value="FAD-bd_PCMH-like_sf"/>
</dbReference>
<comment type="cofactor">
    <cofactor evidence="1">
        <name>FAD</name>
        <dbReference type="ChEBI" id="CHEBI:57692"/>
    </cofactor>
</comment>
<dbReference type="RefSeq" id="WP_380029794.1">
    <property type="nucleotide sequence ID" value="NZ_JBHSHC010000158.1"/>
</dbReference>
<evidence type="ECO:0000256" key="1">
    <source>
        <dbReference type="ARBA" id="ARBA00001974"/>
    </source>
</evidence>
<dbReference type="Proteomes" id="UP001596002">
    <property type="component" value="Unassembled WGS sequence"/>
</dbReference>
<keyword evidence="3" id="KW-0274">FAD</keyword>
<evidence type="ECO:0000259" key="5">
    <source>
        <dbReference type="PROSITE" id="PS51387"/>
    </source>
</evidence>
<dbReference type="SUPFAM" id="SSF56176">
    <property type="entry name" value="FAD-binding/transporter-associated domain-like"/>
    <property type="match status" value="1"/>
</dbReference>
<evidence type="ECO:0000313" key="7">
    <source>
        <dbReference type="Proteomes" id="UP001596002"/>
    </source>
</evidence>
<dbReference type="SUPFAM" id="SSF55103">
    <property type="entry name" value="FAD-linked oxidases, C-terminal domain"/>
    <property type="match status" value="1"/>
</dbReference>